<protein>
    <submittedName>
        <fullName evidence="2">Glyoxalase-like domain-containing protein</fullName>
    </submittedName>
</protein>
<evidence type="ECO:0000313" key="2">
    <source>
        <dbReference type="EMBL" id="SDC60730.1"/>
    </source>
</evidence>
<dbReference type="Gene3D" id="3.30.720.120">
    <property type="match status" value="1"/>
</dbReference>
<gene>
    <name evidence="2" type="ORF">SAMN05216174_103104</name>
</gene>
<dbReference type="RefSeq" id="WP_091449402.1">
    <property type="nucleotide sequence ID" value="NZ_FMZZ01000003.1"/>
</dbReference>
<evidence type="ECO:0000313" key="3">
    <source>
        <dbReference type="Proteomes" id="UP000199501"/>
    </source>
</evidence>
<organism evidence="2 3">
    <name type="scientific">Actinokineospora iranica</name>
    <dbReference type="NCBI Taxonomy" id="1271860"/>
    <lineage>
        <taxon>Bacteria</taxon>
        <taxon>Bacillati</taxon>
        <taxon>Actinomycetota</taxon>
        <taxon>Actinomycetes</taxon>
        <taxon>Pseudonocardiales</taxon>
        <taxon>Pseudonocardiaceae</taxon>
        <taxon>Actinokineospora</taxon>
    </lineage>
</organism>
<name>A0A1G6MYT7_9PSEU</name>
<evidence type="ECO:0000259" key="1">
    <source>
        <dbReference type="Pfam" id="PF12681"/>
    </source>
</evidence>
<keyword evidence="3" id="KW-1185">Reference proteome</keyword>
<proteinExistence type="predicted"/>
<dbReference type="Gene3D" id="3.30.720.110">
    <property type="match status" value="1"/>
</dbReference>
<dbReference type="AlphaFoldDB" id="A0A1G6MYT7"/>
<dbReference type="EMBL" id="FMZZ01000003">
    <property type="protein sequence ID" value="SDC60730.1"/>
    <property type="molecule type" value="Genomic_DNA"/>
</dbReference>
<dbReference type="InterPro" id="IPR025870">
    <property type="entry name" value="Glyoxalase-like_dom"/>
</dbReference>
<feature type="domain" description="Glyoxalase-like" evidence="1">
    <location>
        <begin position="10"/>
        <end position="114"/>
    </location>
</feature>
<sequence length="136" mass="15094">MRFTRFATAFMVEDTAACRDFFVDHLGCKVTVDLGWFVDLAHDSDPSFMVDFVQRGHESMPVGVREDGVNGTVLAFIVDDAQAVEDRLRAAGVEFVAGCRDEPWGQRHCFAASPGPVVEFIEMIEPDPEWMAAHGL</sequence>
<dbReference type="OrthoDB" id="9798201at2"/>
<dbReference type="Proteomes" id="UP000199501">
    <property type="component" value="Unassembled WGS sequence"/>
</dbReference>
<dbReference type="InterPro" id="IPR029068">
    <property type="entry name" value="Glyas_Bleomycin-R_OHBP_Dase"/>
</dbReference>
<reference evidence="3" key="1">
    <citation type="submission" date="2016-10" db="EMBL/GenBank/DDBJ databases">
        <authorList>
            <person name="Varghese N."/>
            <person name="Submissions S."/>
        </authorList>
    </citation>
    <scope>NUCLEOTIDE SEQUENCE [LARGE SCALE GENOMIC DNA]</scope>
    <source>
        <strain evidence="3">IBRC-M 10403</strain>
    </source>
</reference>
<accession>A0A1G6MYT7</accession>
<dbReference type="Pfam" id="PF12681">
    <property type="entry name" value="Glyoxalase_2"/>
    <property type="match status" value="1"/>
</dbReference>
<dbReference type="SUPFAM" id="SSF54593">
    <property type="entry name" value="Glyoxalase/Bleomycin resistance protein/Dihydroxybiphenyl dioxygenase"/>
    <property type="match status" value="1"/>
</dbReference>
<dbReference type="STRING" id="1271860.SAMN05216174_103104"/>